<feature type="transmembrane region" description="Helical" evidence="1">
    <location>
        <begin position="66"/>
        <end position="86"/>
    </location>
</feature>
<gene>
    <name evidence="2" type="ORF">PG996_003178</name>
</gene>
<dbReference type="EMBL" id="JAQQWM010000002">
    <property type="protein sequence ID" value="KAK8077008.1"/>
    <property type="molecule type" value="Genomic_DNA"/>
</dbReference>
<keyword evidence="3" id="KW-1185">Reference proteome</keyword>
<keyword evidence="1" id="KW-1133">Transmembrane helix</keyword>
<dbReference type="Proteomes" id="UP001446871">
    <property type="component" value="Unassembled WGS sequence"/>
</dbReference>
<evidence type="ECO:0000256" key="1">
    <source>
        <dbReference type="SAM" id="Phobius"/>
    </source>
</evidence>
<feature type="transmembrane region" description="Helical" evidence="1">
    <location>
        <begin position="128"/>
        <end position="146"/>
    </location>
</feature>
<proteinExistence type="predicted"/>
<evidence type="ECO:0000313" key="3">
    <source>
        <dbReference type="Proteomes" id="UP001446871"/>
    </source>
</evidence>
<keyword evidence="1" id="KW-0472">Membrane</keyword>
<accession>A0ABR1W0J9</accession>
<reference evidence="2 3" key="1">
    <citation type="submission" date="2023-01" db="EMBL/GenBank/DDBJ databases">
        <title>Analysis of 21 Apiospora genomes using comparative genomics revels a genus with tremendous synthesis potential of carbohydrate active enzymes and secondary metabolites.</title>
        <authorList>
            <person name="Sorensen T."/>
        </authorList>
    </citation>
    <scope>NUCLEOTIDE SEQUENCE [LARGE SCALE GENOMIC DNA]</scope>
    <source>
        <strain evidence="2 3">CBS 83171</strain>
    </source>
</reference>
<name>A0ABR1W0J9_9PEZI</name>
<sequence>MVLTCPKKESGTEVSADPAKLENTVVEDVIVIGLLPVFLILALIPFCLGFAKSQIAGGVGSTSDFGFWYMLQVNIIAVLGSLYSIIPLRKQFTKSVPHVAAAVFWGLGFLAAVASVIMYPWVNVGWSSMASFVGSILTAASVAVLTQRAGSKMGSK</sequence>
<keyword evidence="1" id="KW-0812">Transmembrane</keyword>
<feature type="transmembrane region" description="Helical" evidence="1">
    <location>
        <begin position="29"/>
        <end position="51"/>
    </location>
</feature>
<organism evidence="2 3">
    <name type="scientific">Apiospora saccharicola</name>
    <dbReference type="NCBI Taxonomy" id="335842"/>
    <lineage>
        <taxon>Eukaryota</taxon>
        <taxon>Fungi</taxon>
        <taxon>Dikarya</taxon>
        <taxon>Ascomycota</taxon>
        <taxon>Pezizomycotina</taxon>
        <taxon>Sordariomycetes</taxon>
        <taxon>Xylariomycetidae</taxon>
        <taxon>Amphisphaeriales</taxon>
        <taxon>Apiosporaceae</taxon>
        <taxon>Apiospora</taxon>
    </lineage>
</organism>
<feature type="transmembrane region" description="Helical" evidence="1">
    <location>
        <begin position="98"/>
        <end position="122"/>
    </location>
</feature>
<evidence type="ECO:0000313" key="2">
    <source>
        <dbReference type="EMBL" id="KAK8077008.1"/>
    </source>
</evidence>
<protein>
    <submittedName>
        <fullName evidence="2">Uncharacterized protein</fullName>
    </submittedName>
</protein>
<comment type="caution">
    <text evidence="2">The sequence shown here is derived from an EMBL/GenBank/DDBJ whole genome shotgun (WGS) entry which is preliminary data.</text>
</comment>